<gene>
    <name evidence="1" type="ORF">MM415A00499_0026</name>
</gene>
<protein>
    <submittedName>
        <fullName evidence="1">Putative terminase</fullName>
    </submittedName>
</protein>
<dbReference type="Gene3D" id="3.40.50.300">
    <property type="entry name" value="P-loop containing nucleotide triphosphate hydrolases"/>
    <property type="match status" value="1"/>
</dbReference>
<dbReference type="InterPro" id="IPR027417">
    <property type="entry name" value="P-loop_NTPase"/>
</dbReference>
<dbReference type="AlphaFoldDB" id="A0A6M3KJE8"/>
<organism evidence="1">
    <name type="scientific">viral metagenome</name>
    <dbReference type="NCBI Taxonomy" id="1070528"/>
    <lineage>
        <taxon>unclassified sequences</taxon>
        <taxon>metagenomes</taxon>
        <taxon>organismal metagenomes</taxon>
    </lineage>
</organism>
<evidence type="ECO:0000313" key="1">
    <source>
        <dbReference type="EMBL" id="QJA81751.1"/>
    </source>
</evidence>
<name>A0A6M3KJE8_9ZZZZ</name>
<proteinExistence type="predicted"/>
<dbReference type="EMBL" id="MT142468">
    <property type="protein sequence ID" value="QJA81751.1"/>
    <property type="molecule type" value="Genomic_DNA"/>
</dbReference>
<sequence length="584" mass="67025">MQKGRPKNLNLARCLDDFPYYAANVLKIKDKNSNLVPLNLWEPQMRLHNVLEGLKRENKLQRVIIVKARQEGISTYSEARIFHSAHLGENTKNVVIAHEKESGNSIFGMCRLFYDCLPKQLRPMTRYSSKRELVFENPDPKTRYLNPGLRSSLEVYTSGKKSVARGTTIHNLHCSELASWAFPDDVIPALLPTIPKNNQSLVVYESTAKGVSNFFHAEWLRAVEGVSNFVPFFLAWFDLADYRREFNTEEQKAQFKEVLNDEEKELIVLHGLSLEQLYWRRLTIADLKGDVELFRQEYPSTAQEAFIVSGVPVFDRRKLRMMALKCKKPMFRGTVQHNTIVPEERGEFRVWKQPEPGGLYVMGVDVADGGEGGDYSCIEVFKKLPAPYIAEQVAEWHGHLDPYNFAHIVARVGKLYGEALASVETNAHGLATQQELQRHYWNIYQQEHFDRYKNQFQNKIGWETTVKTKKLLISFGTHCIADMTILVHSEDLVRECMTFIRDETGSAAASGGGYDDRVMATLIALFTMHHKIDEEPLDSPVFQSSAPPVSKEIDVNKGMFIDTEFAHILEYGRQDNYEQSWLNY</sequence>
<dbReference type="Gene3D" id="3.30.420.240">
    <property type="match status" value="1"/>
</dbReference>
<accession>A0A6M3KJE8</accession>
<reference evidence="1" key="1">
    <citation type="submission" date="2020-03" db="EMBL/GenBank/DDBJ databases">
        <title>The deep terrestrial virosphere.</title>
        <authorList>
            <person name="Holmfeldt K."/>
            <person name="Nilsson E."/>
            <person name="Simone D."/>
            <person name="Lopez-Fernandez M."/>
            <person name="Wu X."/>
            <person name="de Brujin I."/>
            <person name="Lundin D."/>
            <person name="Andersson A."/>
            <person name="Bertilsson S."/>
            <person name="Dopson M."/>
        </authorList>
    </citation>
    <scope>NUCLEOTIDE SEQUENCE</scope>
    <source>
        <strain evidence="1">MM415A00499</strain>
    </source>
</reference>